<evidence type="ECO:0008006" key="5">
    <source>
        <dbReference type="Google" id="ProtNLM"/>
    </source>
</evidence>
<sequence>MIVINLLEEKPINIAGVLFVAQPSNTTKVAKELGEFPGAEVHEIADNGSMVVTIEENDLNRGEKGKGLINTITDMSNLPGVISSSLIFHHNDYGLPQHQGIKV</sequence>
<dbReference type="Pfam" id="PF03927">
    <property type="entry name" value="NapD"/>
    <property type="match status" value="1"/>
</dbReference>
<dbReference type="Gene3D" id="3.30.70.920">
    <property type="match status" value="1"/>
</dbReference>
<evidence type="ECO:0000313" key="4">
    <source>
        <dbReference type="Proteomes" id="UP000321917"/>
    </source>
</evidence>
<dbReference type="AlphaFoldDB" id="A0A5C6QE14"/>
<keyword evidence="3" id="KW-1185">Reference proteome</keyword>
<organism evidence="2 4">
    <name type="scientific">Colwellia hornerae</name>
    <dbReference type="NCBI Taxonomy" id="89402"/>
    <lineage>
        <taxon>Bacteria</taxon>
        <taxon>Pseudomonadati</taxon>
        <taxon>Pseudomonadota</taxon>
        <taxon>Gammaproteobacteria</taxon>
        <taxon>Alteromonadales</taxon>
        <taxon>Colwelliaceae</taxon>
        <taxon>Colwellia</taxon>
    </lineage>
</organism>
<name>A0A5C6QE14_9GAMM</name>
<dbReference type="OrthoDB" id="5770785at2"/>
<gene>
    <name evidence="1" type="ORF">ESZ26_13735</name>
    <name evidence="2" type="ORF">ESZ27_09885</name>
</gene>
<reference evidence="2 4" key="1">
    <citation type="submission" date="2019-07" db="EMBL/GenBank/DDBJ databases">
        <title>Genomes of sea-ice associated Colwellia species.</title>
        <authorList>
            <person name="Bowman J.P."/>
        </authorList>
    </citation>
    <scope>NUCLEOTIDE SEQUENCE [LARGE SCALE GENOMIC DNA]</scope>
    <source>
        <strain evidence="1 3">ACAM 607</strain>
        <strain evidence="2 4">IC036</strain>
    </source>
</reference>
<evidence type="ECO:0000313" key="1">
    <source>
        <dbReference type="EMBL" id="TWX57488.1"/>
    </source>
</evidence>
<dbReference type="Proteomes" id="UP000321525">
    <property type="component" value="Unassembled WGS sequence"/>
</dbReference>
<dbReference type="EMBL" id="VOLR01000019">
    <property type="protein sequence ID" value="TWX57488.1"/>
    <property type="molecule type" value="Genomic_DNA"/>
</dbReference>
<evidence type="ECO:0000313" key="3">
    <source>
        <dbReference type="Proteomes" id="UP000321525"/>
    </source>
</evidence>
<accession>A0A5C6QE14</accession>
<comment type="caution">
    <text evidence="2">The sequence shown here is derived from an EMBL/GenBank/DDBJ whole genome shotgun (WGS) entry which is preliminary data.</text>
</comment>
<dbReference type="EMBL" id="VOLQ01000016">
    <property type="protein sequence ID" value="TWX66991.1"/>
    <property type="molecule type" value="Genomic_DNA"/>
</dbReference>
<dbReference type="Proteomes" id="UP000321917">
    <property type="component" value="Unassembled WGS sequence"/>
</dbReference>
<proteinExistence type="predicted"/>
<dbReference type="InterPro" id="IPR005623">
    <property type="entry name" value="Chaperone_NapD_NO3_reduct"/>
</dbReference>
<protein>
    <recommendedName>
        <fullName evidence="5">Chaperone NapD</fullName>
    </recommendedName>
</protein>
<evidence type="ECO:0000313" key="2">
    <source>
        <dbReference type="EMBL" id="TWX66991.1"/>
    </source>
</evidence>